<evidence type="ECO:0000256" key="5">
    <source>
        <dbReference type="ARBA" id="ARBA00022970"/>
    </source>
</evidence>
<keyword evidence="5" id="KW-0029">Amino-acid transport</keyword>
<accession>A0A3M0IP03</accession>
<dbReference type="Pfam" id="PF00005">
    <property type="entry name" value="ABC_tran"/>
    <property type="match status" value="1"/>
</dbReference>
<dbReference type="Proteomes" id="UP000270471">
    <property type="component" value="Unassembled WGS sequence"/>
</dbReference>
<organism evidence="7 8">
    <name type="scientific">Streptomyces shenzhenensis</name>
    <dbReference type="NCBI Taxonomy" id="943815"/>
    <lineage>
        <taxon>Bacteria</taxon>
        <taxon>Bacillati</taxon>
        <taxon>Actinomycetota</taxon>
        <taxon>Actinomycetes</taxon>
        <taxon>Kitasatosporales</taxon>
        <taxon>Streptomycetaceae</taxon>
        <taxon>Streptomyces</taxon>
    </lineage>
</organism>
<sequence length="253" mass="26479">MTDQLTRAGANGAAAPTSEAPALELRNVNASYGTTTVLRDVSLSVAPGSVTALIGPNGAGKTTSLRVASGLMRPTGGQVLVDGVDVTRSSAARRAKGGMCHVPEGRGVYRNLTVRENLLMQATSSSPKETIEIAASVFPRLGERLTQKAGTLSGGEQQMLALSAAYVANPKLVLVDEPSLGLAPIIVDLVFDFLKTLREKNVALLLVDQYALRTLAIADHAYVLRRGEIAYDGDAAGLLQGNMFEKYIGEGAA</sequence>
<dbReference type="SMART" id="SM00382">
    <property type="entry name" value="AAA"/>
    <property type="match status" value="1"/>
</dbReference>
<keyword evidence="2" id="KW-0813">Transport</keyword>
<dbReference type="GO" id="GO:0016887">
    <property type="term" value="F:ATP hydrolysis activity"/>
    <property type="evidence" value="ECO:0007669"/>
    <property type="project" value="InterPro"/>
</dbReference>
<reference evidence="7 8" key="1">
    <citation type="submission" date="2017-11" db="EMBL/GenBank/DDBJ databases">
        <title>Draft genome of actinobacteria isolated from guarana (Paullinia cupana (Mart.) Ducke.</title>
        <authorList>
            <person name="Siqueira K.A."/>
            <person name="Liotti R.G."/>
            <person name="Mendes T.A.O."/>
            <person name="Soares M.A."/>
        </authorList>
    </citation>
    <scope>NUCLEOTIDE SEQUENCE [LARGE SCALE GENOMIC DNA]</scope>
    <source>
        <strain evidence="7 8">193</strain>
    </source>
</reference>
<dbReference type="InterPro" id="IPR003593">
    <property type="entry name" value="AAA+_ATPase"/>
</dbReference>
<evidence type="ECO:0000259" key="6">
    <source>
        <dbReference type="PROSITE" id="PS50893"/>
    </source>
</evidence>
<dbReference type="CDD" id="cd03224">
    <property type="entry name" value="ABC_TM1139_LivF_branched"/>
    <property type="match status" value="1"/>
</dbReference>
<evidence type="ECO:0000256" key="2">
    <source>
        <dbReference type="ARBA" id="ARBA00022448"/>
    </source>
</evidence>
<dbReference type="InterPro" id="IPR017871">
    <property type="entry name" value="ABC_transporter-like_CS"/>
</dbReference>
<name>A0A3M0IP03_9ACTN</name>
<protein>
    <submittedName>
        <fullName evidence="7">ABC transporter ATP-binding protein</fullName>
    </submittedName>
</protein>
<dbReference type="PANTHER" id="PTHR43820:SF4">
    <property type="entry name" value="HIGH-AFFINITY BRANCHED-CHAIN AMINO ACID TRANSPORT ATP-BINDING PROTEIN LIVF"/>
    <property type="match status" value="1"/>
</dbReference>
<keyword evidence="3" id="KW-0547">Nucleotide-binding</keyword>
<evidence type="ECO:0000256" key="3">
    <source>
        <dbReference type="ARBA" id="ARBA00022741"/>
    </source>
</evidence>
<dbReference type="PROSITE" id="PS50893">
    <property type="entry name" value="ABC_TRANSPORTER_2"/>
    <property type="match status" value="1"/>
</dbReference>
<comment type="caution">
    <text evidence="7">The sequence shown here is derived from an EMBL/GenBank/DDBJ whole genome shotgun (WGS) entry which is preliminary data.</text>
</comment>
<dbReference type="OrthoDB" id="5179231at2"/>
<evidence type="ECO:0000313" key="7">
    <source>
        <dbReference type="EMBL" id="RMB83776.1"/>
    </source>
</evidence>
<dbReference type="InterPro" id="IPR003439">
    <property type="entry name" value="ABC_transporter-like_ATP-bd"/>
</dbReference>
<dbReference type="PANTHER" id="PTHR43820">
    <property type="entry name" value="HIGH-AFFINITY BRANCHED-CHAIN AMINO ACID TRANSPORT ATP-BINDING PROTEIN LIVF"/>
    <property type="match status" value="1"/>
</dbReference>
<feature type="domain" description="ABC transporter" evidence="6">
    <location>
        <begin position="23"/>
        <end position="251"/>
    </location>
</feature>
<dbReference type="PROSITE" id="PS00211">
    <property type="entry name" value="ABC_TRANSPORTER_1"/>
    <property type="match status" value="1"/>
</dbReference>
<dbReference type="RefSeq" id="WP_121891402.1">
    <property type="nucleotide sequence ID" value="NZ_PENI01000014.1"/>
</dbReference>
<dbReference type="InterPro" id="IPR052156">
    <property type="entry name" value="BCAA_Transport_ATP-bd_LivF"/>
</dbReference>
<keyword evidence="8" id="KW-1185">Reference proteome</keyword>
<proteinExistence type="inferred from homology"/>
<dbReference type="GO" id="GO:0005524">
    <property type="term" value="F:ATP binding"/>
    <property type="evidence" value="ECO:0007669"/>
    <property type="project" value="UniProtKB-KW"/>
</dbReference>
<dbReference type="GO" id="GO:0015807">
    <property type="term" value="P:L-amino acid transport"/>
    <property type="evidence" value="ECO:0007669"/>
    <property type="project" value="TreeGrafter"/>
</dbReference>
<dbReference type="InterPro" id="IPR027417">
    <property type="entry name" value="P-loop_NTPase"/>
</dbReference>
<dbReference type="GO" id="GO:0015658">
    <property type="term" value="F:branched-chain amino acid transmembrane transporter activity"/>
    <property type="evidence" value="ECO:0007669"/>
    <property type="project" value="TreeGrafter"/>
</dbReference>
<dbReference type="AlphaFoldDB" id="A0A3M0IP03"/>
<evidence type="ECO:0000256" key="1">
    <source>
        <dbReference type="ARBA" id="ARBA00005417"/>
    </source>
</evidence>
<keyword evidence="4 7" id="KW-0067">ATP-binding</keyword>
<dbReference type="SUPFAM" id="SSF52540">
    <property type="entry name" value="P-loop containing nucleoside triphosphate hydrolases"/>
    <property type="match status" value="1"/>
</dbReference>
<comment type="similarity">
    <text evidence="1">Belongs to the ABC transporter superfamily.</text>
</comment>
<dbReference type="Gene3D" id="3.40.50.300">
    <property type="entry name" value="P-loop containing nucleotide triphosphate hydrolases"/>
    <property type="match status" value="1"/>
</dbReference>
<evidence type="ECO:0000256" key="4">
    <source>
        <dbReference type="ARBA" id="ARBA00022840"/>
    </source>
</evidence>
<gene>
    <name evidence="7" type="ORF">CTZ28_21905</name>
</gene>
<evidence type="ECO:0000313" key="8">
    <source>
        <dbReference type="Proteomes" id="UP000270471"/>
    </source>
</evidence>
<dbReference type="EMBL" id="PENI01000014">
    <property type="protein sequence ID" value="RMB83776.1"/>
    <property type="molecule type" value="Genomic_DNA"/>
</dbReference>